<dbReference type="InterPro" id="IPR000551">
    <property type="entry name" value="MerR-type_HTH_dom"/>
</dbReference>
<accession>A0ABV3JN15</accession>
<dbReference type="InterPro" id="IPR009061">
    <property type="entry name" value="DNA-bd_dom_put_sf"/>
</dbReference>
<dbReference type="SMART" id="SM00422">
    <property type="entry name" value="HTH_MERR"/>
    <property type="match status" value="1"/>
</dbReference>
<evidence type="ECO:0000259" key="2">
    <source>
        <dbReference type="PROSITE" id="PS50937"/>
    </source>
</evidence>
<dbReference type="RefSeq" id="WP_364026559.1">
    <property type="nucleotide sequence ID" value="NZ_JBFATD010000016.1"/>
</dbReference>
<keyword evidence="1" id="KW-0238">DNA-binding</keyword>
<reference evidence="3 4" key="1">
    <citation type="submission" date="2024-06" db="EMBL/GenBank/DDBJ databases">
        <title>The Natural Products Discovery Center: Release of the First 8490 Sequenced Strains for Exploring Actinobacteria Biosynthetic Diversity.</title>
        <authorList>
            <person name="Kalkreuter E."/>
            <person name="Kautsar S.A."/>
            <person name="Yang D."/>
            <person name="Bader C.D."/>
            <person name="Teijaro C.N."/>
            <person name="Fluegel L."/>
            <person name="Davis C.M."/>
            <person name="Simpson J.R."/>
            <person name="Lauterbach L."/>
            <person name="Steele A.D."/>
            <person name="Gui C."/>
            <person name="Meng S."/>
            <person name="Li G."/>
            <person name="Viehrig K."/>
            <person name="Ye F."/>
            <person name="Su P."/>
            <person name="Kiefer A.F."/>
            <person name="Nichols A."/>
            <person name="Cepeda A.J."/>
            <person name="Yan W."/>
            <person name="Fan B."/>
            <person name="Jiang Y."/>
            <person name="Adhikari A."/>
            <person name="Zheng C.-J."/>
            <person name="Schuster L."/>
            <person name="Cowan T.M."/>
            <person name="Smanski M.J."/>
            <person name="Chevrette M.G."/>
            <person name="De Carvalho L.P.S."/>
            <person name="Shen B."/>
        </authorList>
    </citation>
    <scope>NUCLEOTIDE SEQUENCE [LARGE SCALE GENOMIC DNA]</scope>
    <source>
        <strain evidence="3 4">NPDC052768</strain>
    </source>
</reference>
<sequence length="119" mass="13905">MRIKELAVRTAVTPRLLRYYEEQGLIRPRRESNGWRDYDEELVGRVQQIRELLAAGLSTRMIKEILPCLAAPESGIHFTDPDPAFLETLIRERDHMSERIELLTKNRDALTAYLEALQR</sequence>
<evidence type="ECO:0000313" key="3">
    <source>
        <dbReference type="EMBL" id="MEV5249474.1"/>
    </source>
</evidence>
<evidence type="ECO:0000313" key="4">
    <source>
        <dbReference type="Proteomes" id="UP001552527"/>
    </source>
</evidence>
<feature type="domain" description="HTH merR-type" evidence="2">
    <location>
        <begin position="1"/>
        <end position="68"/>
    </location>
</feature>
<dbReference type="Pfam" id="PF13411">
    <property type="entry name" value="MerR_1"/>
    <property type="match status" value="1"/>
</dbReference>
<comment type="caution">
    <text evidence="3">The sequence shown here is derived from an EMBL/GenBank/DDBJ whole genome shotgun (WGS) entry which is preliminary data.</text>
</comment>
<evidence type="ECO:0000256" key="1">
    <source>
        <dbReference type="ARBA" id="ARBA00023125"/>
    </source>
</evidence>
<proteinExistence type="predicted"/>
<dbReference type="PANTHER" id="PTHR30204">
    <property type="entry name" value="REDOX-CYCLING DRUG-SENSING TRANSCRIPTIONAL ACTIVATOR SOXR"/>
    <property type="match status" value="1"/>
</dbReference>
<keyword evidence="4" id="KW-1185">Reference proteome</keyword>
<dbReference type="PANTHER" id="PTHR30204:SF93">
    <property type="entry name" value="HTH MERR-TYPE DOMAIN-CONTAINING PROTEIN"/>
    <property type="match status" value="1"/>
</dbReference>
<dbReference type="Proteomes" id="UP001552527">
    <property type="component" value="Unassembled WGS sequence"/>
</dbReference>
<gene>
    <name evidence="3" type="ORF">AB0K95_30035</name>
</gene>
<dbReference type="InterPro" id="IPR047057">
    <property type="entry name" value="MerR_fam"/>
</dbReference>
<protein>
    <submittedName>
        <fullName evidence="3">MerR family transcriptional regulator</fullName>
    </submittedName>
</protein>
<name>A0ABV3JN15_9ACTN</name>
<dbReference type="SUPFAM" id="SSF46955">
    <property type="entry name" value="Putative DNA-binding domain"/>
    <property type="match status" value="1"/>
</dbReference>
<dbReference type="EMBL" id="JBFATE010000016">
    <property type="protein sequence ID" value="MEV5249474.1"/>
    <property type="molecule type" value="Genomic_DNA"/>
</dbReference>
<dbReference type="CDD" id="cd01282">
    <property type="entry name" value="HTH_MerR-like_sg3"/>
    <property type="match status" value="1"/>
</dbReference>
<dbReference type="PROSITE" id="PS50937">
    <property type="entry name" value="HTH_MERR_2"/>
    <property type="match status" value="1"/>
</dbReference>
<dbReference type="Gene3D" id="1.10.1660.10">
    <property type="match status" value="1"/>
</dbReference>
<organism evidence="3 4">
    <name type="scientific">Streptomyces werraensis</name>
    <dbReference type="NCBI Taxonomy" id="68284"/>
    <lineage>
        <taxon>Bacteria</taxon>
        <taxon>Bacillati</taxon>
        <taxon>Actinomycetota</taxon>
        <taxon>Actinomycetes</taxon>
        <taxon>Kitasatosporales</taxon>
        <taxon>Streptomycetaceae</taxon>
        <taxon>Streptomyces</taxon>
    </lineage>
</organism>